<evidence type="ECO:0000259" key="9">
    <source>
        <dbReference type="Pfam" id="PF01435"/>
    </source>
</evidence>
<dbReference type="OrthoDB" id="1173761at2"/>
<dbReference type="Proteomes" id="UP000187941">
    <property type="component" value="Chromosome"/>
</dbReference>
<dbReference type="PANTHER" id="PTHR43215">
    <property type="entry name" value="RADIAL SPOKE HEAD 1 HOMOLOG"/>
    <property type="match status" value="1"/>
</dbReference>
<dbReference type="SUPFAM" id="SSF82185">
    <property type="entry name" value="Histone H3 K4-specific methyltransferase SET7/9 N-terminal domain"/>
    <property type="match status" value="1"/>
</dbReference>
<dbReference type="PANTHER" id="PTHR43215:SF14">
    <property type="entry name" value="RADIAL SPOKE HEAD 1 HOMOLOG"/>
    <property type="match status" value="1"/>
</dbReference>
<evidence type="ECO:0000256" key="5">
    <source>
        <dbReference type="ARBA" id="ARBA00022833"/>
    </source>
</evidence>
<keyword evidence="6 7" id="KW-0482">Metalloprotease</keyword>
<evidence type="ECO:0000256" key="7">
    <source>
        <dbReference type="RuleBase" id="RU003983"/>
    </source>
</evidence>
<evidence type="ECO:0000256" key="3">
    <source>
        <dbReference type="ARBA" id="ARBA00022737"/>
    </source>
</evidence>
<keyword evidence="11" id="KW-1185">Reference proteome</keyword>
<proteinExistence type="inferred from homology"/>
<evidence type="ECO:0000256" key="4">
    <source>
        <dbReference type="ARBA" id="ARBA00022801"/>
    </source>
</evidence>
<keyword evidence="3" id="KW-0677">Repeat</keyword>
<sequence length="378" mass="41288">MWLLCSLFSRVERLTPPGYPVKAALSLSILSLSAALSAPLYAQTTRAFGPAVPGTFICNYTGRPGTGNVVCNQTTPSNGHAERVVDRILRPIGLMRNFKVVECSNTDNCFATVLKGQRFIVYDAAFMQNIEEQTETDWSAISIMAHEIGHHLQGHTIDGTGGQPQKEIEADKFSGFVLHQLGASLDESVVAVRALGNDHATTTHPAKFARMEAIRKGWLEAEAMYPRSRSGSKSPVAMAPKPINTTPVSSPVMRPPVVAKAPSAPVRVAVGLTRPGCVSGDCQDGKGVFVYPTRERYVGEFEEGDKHGVGIEYYADGKPKYKGNFRDNLRADYGVYYYRNGDKFEGWFKNNLPNGKGTYTFADGEKIAGQFRNGQPVE</sequence>
<feature type="domain" description="Peptidase M48" evidence="9">
    <location>
        <begin position="82"/>
        <end position="158"/>
    </location>
</feature>
<dbReference type="Gene3D" id="2.20.110.10">
    <property type="entry name" value="Histone H3 K4-specific methyltransferase SET7/9 N-terminal domain"/>
    <property type="match status" value="2"/>
</dbReference>
<keyword evidence="1 7" id="KW-0645">Protease</keyword>
<dbReference type="STRING" id="1178516.AWR27_19405"/>
<evidence type="ECO:0000313" key="10">
    <source>
        <dbReference type="EMBL" id="AQG81295.1"/>
    </source>
</evidence>
<evidence type="ECO:0000256" key="8">
    <source>
        <dbReference type="SAM" id="SignalP"/>
    </source>
</evidence>
<dbReference type="KEGG" id="smon:AWR27_19405"/>
<dbReference type="Pfam" id="PF02493">
    <property type="entry name" value="MORN"/>
    <property type="match status" value="3"/>
</dbReference>
<evidence type="ECO:0000256" key="2">
    <source>
        <dbReference type="ARBA" id="ARBA00022723"/>
    </source>
</evidence>
<reference evidence="10 11" key="1">
    <citation type="submission" date="2016-01" db="EMBL/GenBank/DDBJ databases">
        <authorList>
            <person name="Oliw E.H."/>
        </authorList>
    </citation>
    <scope>NUCLEOTIDE SEQUENCE [LARGE SCALE GENOMIC DNA]</scope>
    <source>
        <strain evidence="10 11">DY10</strain>
    </source>
</reference>
<dbReference type="Pfam" id="PF01435">
    <property type="entry name" value="Peptidase_M48"/>
    <property type="match status" value="1"/>
</dbReference>
<comment type="similarity">
    <text evidence="7">Belongs to the peptidase M48 family.</text>
</comment>
<feature type="chain" id="PRO_5013292492" description="Peptidase M48 domain-containing protein" evidence="8">
    <location>
        <begin position="43"/>
        <end position="378"/>
    </location>
</feature>
<evidence type="ECO:0000256" key="6">
    <source>
        <dbReference type="ARBA" id="ARBA00023049"/>
    </source>
</evidence>
<keyword evidence="2" id="KW-0479">Metal-binding</keyword>
<keyword evidence="5 7" id="KW-0862">Zinc</keyword>
<keyword evidence="4 7" id="KW-0378">Hydrolase</keyword>
<dbReference type="EMBL" id="CP014263">
    <property type="protein sequence ID" value="AQG81295.1"/>
    <property type="molecule type" value="Genomic_DNA"/>
</dbReference>
<evidence type="ECO:0000313" key="11">
    <source>
        <dbReference type="Proteomes" id="UP000187941"/>
    </source>
</evidence>
<keyword evidence="8" id="KW-0732">Signal</keyword>
<dbReference type="AlphaFoldDB" id="A0A1P9X137"/>
<feature type="signal peptide" evidence="8">
    <location>
        <begin position="1"/>
        <end position="42"/>
    </location>
</feature>
<protein>
    <recommendedName>
        <fullName evidence="9">Peptidase M48 domain-containing protein</fullName>
    </recommendedName>
</protein>
<gene>
    <name evidence="10" type="ORF">AWR27_19405</name>
</gene>
<name>A0A1P9X137_9BACT</name>
<dbReference type="InterPro" id="IPR003409">
    <property type="entry name" value="MORN"/>
</dbReference>
<dbReference type="InterPro" id="IPR001915">
    <property type="entry name" value="Peptidase_M48"/>
</dbReference>
<organism evidence="10 11">
    <name type="scientific">Spirosoma montaniterrae</name>
    <dbReference type="NCBI Taxonomy" id="1178516"/>
    <lineage>
        <taxon>Bacteria</taxon>
        <taxon>Pseudomonadati</taxon>
        <taxon>Bacteroidota</taxon>
        <taxon>Cytophagia</taxon>
        <taxon>Cytophagales</taxon>
        <taxon>Cytophagaceae</taxon>
        <taxon>Spirosoma</taxon>
    </lineage>
</organism>
<comment type="cofactor">
    <cofactor evidence="7">
        <name>Zn(2+)</name>
        <dbReference type="ChEBI" id="CHEBI:29105"/>
    </cofactor>
    <text evidence="7">Binds 1 zinc ion per subunit.</text>
</comment>
<dbReference type="GO" id="GO:0046872">
    <property type="term" value="F:metal ion binding"/>
    <property type="evidence" value="ECO:0007669"/>
    <property type="project" value="UniProtKB-KW"/>
</dbReference>
<dbReference type="GO" id="GO:0006508">
    <property type="term" value="P:proteolysis"/>
    <property type="evidence" value="ECO:0007669"/>
    <property type="project" value="UniProtKB-KW"/>
</dbReference>
<dbReference type="GO" id="GO:0004222">
    <property type="term" value="F:metalloendopeptidase activity"/>
    <property type="evidence" value="ECO:0007669"/>
    <property type="project" value="InterPro"/>
</dbReference>
<dbReference type="SMART" id="SM00698">
    <property type="entry name" value="MORN"/>
    <property type="match status" value="3"/>
</dbReference>
<accession>A0A1P9X137</accession>
<evidence type="ECO:0000256" key="1">
    <source>
        <dbReference type="ARBA" id="ARBA00022670"/>
    </source>
</evidence>